<evidence type="ECO:0000313" key="1">
    <source>
        <dbReference type="EMBL" id="DAD20593.1"/>
    </source>
</evidence>
<organism evidence="1 2">
    <name type="scientific">Nelumbo nucifera</name>
    <name type="common">Sacred lotus</name>
    <dbReference type="NCBI Taxonomy" id="4432"/>
    <lineage>
        <taxon>Eukaryota</taxon>
        <taxon>Viridiplantae</taxon>
        <taxon>Streptophyta</taxon>
        <taxon>Embryophyta</taxon>
        <taxon>Tracheophyta</taxon>
        <taxon>Spermatophyta</taxon>
        <taxon>Magnoliopsida</taxon>
        <taxon>Proteales</taxon>
        <taxon>Nelumbonaceae</taxon>
        <taxon>Nelumbo</taxon>
    </lineage>
</organism>
<proteinExistence type="predicted"/>
<gene>
    <name evidence="1" type="ORF">HUJ06_022056</name>
</gene>
<reference evidence="1 2" key="1">
    <citation type="journal article" date="2020" name="Mol. Biol. Evol.">
        <title>Distinct Expression and Methylation Patterns for Genes with Different Fates following a Single Whole-Genome Duplication in Flowering Plants.</title>
        <authorList>
            <person name="Shi T."/>
            <person name="Rahmani R.S."/>
            <person name="Gugger P.F."/>
            <person name="Wang M."/>
            <person name="Li H."/>
            <person name="Zhang Y."/>
            <person name="Li Z."/>
            <person name="Wang Q."/>
            <person name="Van de Peer Y."/>
            <person name="Marchal K."/>
            <person name="Chen J."/>
        </authorList>
    </citation>
    <scope>NUCLEOTIDE SEQUENCE [LARGE SCALE GENOMIC DNA]</scope>
    <source>
        <tissue evidence="1">Leaf</tissue>
    </source>
</reference>
<sequence length="40" mass="4807">MMLVAIVAELLEQYTALLVRVLHQMFHAPPFPWRLRFLVR</sequence>
<dbReference type="PANTHER" id="PTHR48175:SF3">
    <property type="entry name" value="OS04G0581700 PROTEIN"/>
    <property type="match status" value="1"/>
</dbReference>
<keyword evidence="2" id="KW-1185">Reference proteome</keyword>
<accession>A0A822XLK5</accession>
<dbReference type="PANTHER" id="PTHR48175">
    <property type="entry name" value="OS04G0581700 PROTEIN"/>
    <property type="match status" value="1"/>
</dbReference>
<protein>
    <submittedName>
        <fullName evidence="1">Uncharacterized protein</fullName>
    </submittedName>
</protein>
<dbReference type="Proteomes" id="UP000607653">
    <property type="component" value="Unassembled WGS sequence"/>
</dbReference>
<dbReference type="AlphaFoldDB" id="A0A822XLK5"/>
<name>A0A822XLK5_NELNU</name>
<comment type="caution">
    <text evidence="1">The sequence shown here is derived from an EMBL/GenBank/DDBJ whole genome shotgun (WGS) entry which is preliminary data.</text>
</comment>
<dbReference type="EMBL" id="DUZY01000001">
    <property type="protein sequence ID" value="DAD20593.1"/>
    <property type="molecule type" value="Genomic_DNA"/>
</dbReference>
<evidence type="ECO:0000313" key="2">
    <source>
        <dbReference type="Proteomes" id="UP000607653"/>
    </source>
</evidence>